<dbReference type="InterPro" id="IPR050259">
    <property type="entry name" value="SDR"/>
</dbReference>
<dbReference type="InterPro" id="IPR020904">
    <property type="entry name" value="Sc_DH/Rdtase_CS"/>
</dbReference>
<dbReference type="Gene3D" id="3.40.50.720">
    <property type="entry name" value="NAD(P)-binding Rossmann-like Domain"/>
    <property type="match status" value="1"/>
</dbReference>
<keyword evidence="4" id="KW-1185">Reference proteome</keyword>
<accession>A0A1H7L4D6</accession>
<dbReference type="PRINTS" id="PR00080">
    <property type="entry name" value="SDRFAMILY"/>
</dbReference>
<evidence type="ECO:0000256" key="2">
    <source>
        <dbReference type="RuleBase" id="RU000363"/>
    </source>
</evidence>
<dbReference type="CDD" id="cd05233">
    <property type="entry name" value="SDR_c"/>
    <property type="match status" value="1"/>
</dbReference>
<evidence type="ECO:0000313" key="4">
    <source>
        <dbReference type="Proteomes" id="UP000198990"/>
    </source>
</evidence>
<name>A0A1H7L4D6_9FLAO</name>
<dbReference type="Proteomes" id="UP000198990">
    <property type="component" value="Unassembled WGS sequence"/>
</dbReference>
<dbReference type="SUPFAM" id="SSF51735">
    <property type="entry name" value="NAD(P)-binding Rossmann-fold domains"/>
    <property type="match status" value="1"/>
</dbReference>
<organism evidence="3 4">
    <name type="scientific">Maribacter orientalis</name>
    <dbReference type="NCBI Taxonomy" id="228957"/>
    <lineage>
        <taxon>Bacteria</taxon>
        <taxon>Pseudomonadati</taxon>
        <taxon>Bacteroidota</taxon>
        <taxon>Flavobacteriia</taxon>
        <taxon>Flavobacteriales</taxon>
        <taxon>Flavobacteriaceae</taxon>
        <taxon>Maribacter</taxon>
    </lineage>
</organism>
<dbReference type="STRING" id="228957.SAMN04488008_102460"/>
<dbReference type="Pfam" id="PF00106">
    <property type="entry name" value="adh_short"/>
    <property type="match status" value="1"/>
</dbReference>
<dbReference type="PRINTS" id="PR00081">
    <property type="entry name" value="GDHRDH"/>
</dbReference>
<dbReference type="EMBL" id="FNZN01000002">
    <property type="protein sequence ID" value="SEK93137.1"/>
    <property type="molecule type" value="Genomic_DNA"/>
</dbReference>
<dbReference type="InterPro" id="IPR002347">
    <property type="entry name" value="SDR_fam"/>
</dbReference>
<dbReference type="OrthoDB" id="9804774at2"/>
<dbReference type="PROSITE" id="PS00061">
    <property type="entry name" value="ADH_SHORT"/>
    <property type="match status" value="1"/>
</dbReference>
<dbReference type="GO" id="GO:0032787">
    <property type="term" value="P:monocarboxylic acid metabolic process"/>
    <property type="evidence" value="ECO:0007669"/>
    <property type="project" value="UniProtKB-ARBA"/>
</dbReference>
<dbReference type="PANTHER" id="PTHR42879">
    <property type="entry name" value="3-OXOACYL-(ACYL-CARRIER-PROTEIN) REDUCTASE"/>
    <property type="match status" value="1"/>
</dbReference>
<proteinExistence type="inferred from homology"/>
<comment type="similarity">
    <text evidence="1 2">Belongs to the short-chain dehydrogenases/reductases (SDR) family.</text>
</comment>
<evidence type="ECO:0000256" key="1">
    <source>
        <dbReference type="ARBA" id="ARBA00006484"/>
    </source>
</evidence>
<reference evidence="4" key="1">
    <citation type="submission" date="2016-10" db="EMBL/GenBank/DDBJ databases">
        <authorList>
            <person name="Varghese N."/>
            <person name="Submissions S."/>
        </authorList>
    </citation>
    <scope>NUCLEOTIDE SEQUENCE [LARGE SCALE GENOMIC DNA]</scope>
    <source>
        <strain evidence="4">DSM 16471</strain>
    </source>
</reference>
<dbReference type="InterPro" id="IPR036291">
    <property type="entry name" value="NAD(P)-bd_dom_sf"/>
</dbReference>
<evidence type="ECO:0000313" key="3">
    <source>
        <dbReference type="EMBL" id="SEK93137.1"/>
    </source>
</evidence>
<gene>
    <name evidence="3" type="ORF">SAMN04488008_102460</name>
</gene>
<dbReference type="AlphaFoldDB" id="A0A1H7L4D6"/>
<protein>
    <submittedName>
        <fullName evidence="3">NAD(P)-dependent dehydrogenase, short-chain alcohol dehydrogenase family</fullName>
    </submittedName>
</protein>
<dbReference type="RefSeq" id="WP_091621184.1">
    <property type="nucleotide sequence ID" value="NZ_FNZN01000002.1"/>
</dbReference>
<sequence length="264" mass="28473">MDLKIQGKTAFITGSTAGIGYATARALASEGVDVILNGRTETKLQEAVQKLQREFPNNTISGLCIDFSNTKQIEEHLGRLPEIDILVNNVGIYSSASFFETKDSDWQQQFEVNVMSGVRLSKRILPIMLTKNWGRILFISSECATLVPVDLISYSMTKTAILAVSRGLAQLTKGTGVTVNTIIPGSTLSEGAEQFLENTAQKEGKTKAQIETSFFTEVRTSSLLQRFAKVGEIANTITYMASSLSSATNGSAIRVDGGSMGGIL</sequence>